<comment type="caution">
    <text evidence="8">The sequence shown here is derived from an EMBL/GenBank/DDBJ whole genome shotgun (WGS) entry which is preliminary data.</text>
</comment>
<dbReference type="eggNOG" id="KOG1250">
    <property type="taxonomic scope" value="Eukaryota"/>
</dbReference>
<dbReference type="KEGG" id="cci:CC1G_03788"/>
<evidence type="ECO:0000256" key="6">
    <source>
        <dbReference type="ARBA" id="ARBA00049406"/>
    </source>
</evidence>
<dbReference type="HOGENOM" id="CLU_021152_3_0_1"/>
<dbReference type="EC" id="4.3.1.17" evidence="3"/>
<comment type="cofactor">
    <cofactor evidence="1">
        <name>pyridoxal 5'-phosphate</name>
        <dbReference type="ChEBI" id="CHEBI:597326"/>
    </cofactor>
</comment>
<dbReference type="Proteomes" id="UP000001861">
    <property type="component" value="Unassembled WGS sequence"/>
</dbReference>
<dbReference type="GO" id="GO:0006567">
    <property type="term" value="P:L-threonine catabolic process"/>
    <property type="evidence" value="ECO:0007669"/>
    <property type="project" value="TreeGrafter"/>
</dbReference>
<dbReference type="InterPro" id="IPR036052">
    <property type="entry name" value="TrpB-like_PALP_sf"/>
</dbReference>
<dbReference type="GO" id="GO:0009097">
    <property type="term" value="P:isoleucine biosynthetic process"/>
    <property type="evidence" value="ECO:0007669"/>
    <property type="project" value="TreeGrafter"/>
</dbReference>
<dbReference type="PANTHER" id="PTHR48078">
    <property type="entry name" value="THREONINE DEHYDRATASE, MITOCHONDRIAL-RELATED"/>
    <property type="match status" value="1"/>
</dbReference>
<evidence type="ECO:0000256" key="1">
    <source>
        <dbReference type="ARBA" id="ARBA00001933"/>
    </source>
</evidence>
<protein>
    <recommendedName>
        <fullName evidence="3">L-serine ammonia-lyase</fullName>
        <ecNumber evidence="3">4.3.1.17</ecNumber>
    </recommendedName>
</protein>
<evidence type="ECO:0000313" key="9">
    <source>
        <dbReference type="Proteomes" id="UP000001861"/>
    </source>
</evidence>
<dbReference type="OMA" id="DGWVNIH"/>
<dbReference type="GO" id="GO:0003941">
    <property type="term" value="F:L-serine ammonia-lyase activity"/>
    <property type="evidence" value="ECO:0007669"/>
    <property type="project" value="UniProtKB-EC"/>
</dbReference>
<dbReference type="EMBL" id="AACS02000002">
    <property type="protein sequence ID" value="EAU88116.2"/>
    <property type="molecule type" value="Genomic_DNA"/>
</dbReference>
<proteinExistence type="inferred from homology"/>
<dbReference type="SUPFAM" id="SSF53686">
    <property type="entry name" value="Tryptophan synthase beta subunit-like PLP-dependent enzymes"/>
    <property type="match status" value="1"/>
</dbReference>
<dbReference type="InParanoid" id="A8NGQ4"/>
<evidence type="ECO:0000256" key="4">
    <source>
        <dbReference type="ARBA" id="ARBA00022898"/>
    </source>
</evidence>
<name>A8NGQ4_COPC7</name>
<comment type="catalytic activity">
    <reaction evidence="6">
        <text>L-serine = pyruvate + NH4(+)</text>
        <dbReference type="Rhea" id="RHEA:19169"/>
        <dbReference type="ChEBI" id="CHEBI:15361"/>
        <dbReference type="ChEBI" id="CHEBI:28938"/>
        <dbReference type="ChEBI" id="CHEBI:33384"/>
        <dbReference type="EC" id="4.3.1.17"/>
    </reaction>
</comment>
<keyword evidence="4" id="KW-0663">Pyridoxal phosphate</keyword>
<dbReference type="GO" id="GO:0004794">
    <property type="term" value="F:threonine deaminase activity"/>
    <property type="evidence" value="ECO:0007669"/>
    <property type="project" value="TreeGrafter"/>
</dbReference>
<gene>
    <name evidence="8" type="ORF">CC1G_03788</name>
</gene>
<dbReference type="OrthoDB" id="7773036at2759"/>
<evidence type="ECO:0000259" key="7">
    <source>
        <dbReference type="Pfam" id="PF00291"/>
    </source>
</evidence>
<dbReference type="PANTHER" id="PTHR48078:SF2">
    <property type="entry name" value="CATABOLIC L-SERINE_THREONINE DEHYDRATASE"/>
    <property type="match status" value="1"/>
</dbReference>
<accession>A8NGQ4</accession>
<dbReference type="AlphaFoldDB" id="A8NGQ4"/>
<dbReference type="InterPro" id="IPR050147">
    <property type="entry name" value="Ser/Thr_Dehydratase"/>
</dbReference>
<keyword evidence="5" id="KW-0456">Lyase</keyword>
<reference evidence="8 9" key="1">
    <citation type="journal article" date="2010" name="Proc. Natl. Acad. Sci. U.S.A.">
        <title>Insights into evolution of multicellular fungi from the assembled chromosomes of the mushroom Coprinopsis cinerea (Coprinus cinereus).</title>
        <authorList>
            <person name="Stajich J.E."/>
            <person name="Wilke S.K."/>
            <person name="Ahren D."/>
            <person name="Au C.H."/>
            <person name="Birren B.W."/>
            <person name="Borodovsky M."/>
            <person name="Burns C."/>
            <person name="Canback B."/>
            <person name="Casselton L.A."/>
            <person name="Cheng C.K."/>
            <person name="Deng J."/>
            <person name="Dietrich F.S."/>
            <person name="Fargo D.C."/>
            <person name="Farman M.L."/>
            <person name="Gathman A.C."/>
            <person name="Goldberg J."/>
            <person name="Guigo R."/>
            <person name="Hoegger P.J."/>
            <person name="Hooker J.B."/>
            <person name="Huggins A."/>
            <person name="James T.Y."/>
            <person name="Kamada T."/>
            <person name="Kilaru S."/>
            <person name="Kodira C."/>
            <person name="Kues U."/>
            <person name="Kupfer D."/>
            <person name="Kwan H.S."/>
            <person name="Lomsadze A."/>
            <person name="Li W."/>
            <person name="Lilly W.W."/>
            <person name="Ma L.J."/>
            <person name="Mackey A.J."/>
            <person name="Manning G."/>
            <person name="Martin F."/>
            <person name="Muraguchi H."/>
            <person name="Natvig D.O."/>
            <person name="Palmerini H."/>
            <person name="Ramesh M.A."/>
            <person name="Rehmeyer C.J."/>
            <person name="Roe B.A."/>
            <person name="Shenoy N."/>
            <person name="Stanke M."/>
            <person name="Ter-Hovhannisyan V."/>
            <person name="Tunlid A."/>
            <person name="Velagapudi R."/>
            <person name="Vision T.J."/>
            <person name="Zeng Q."/>
            <person name="Zolan M.E."/>
            <person name="Pukkila P.J."/>
        </authorList>
    </citation>
    <scope>NUCLEOTIDE SEQUENCE [LARGE SCALE GENOMIC DNA]</scope>
    <source>
        <strain evidence="9">Okayama-7 / 130 / ATCC MYA-4618 / FGSC 9003</strain>
    </source>
</reference>
<dbReference type="Gene3D" id="3.40.50.1100">
    <property type="match status" value="2"/>
</dbReference>
<dbReference type="RefSeq" id="XP_001833571.2">
    <property type="nucleotide sequence ID" value="XM_001833519.2"/>
</dbReference>
<evidence type="ECO:0000256" key="3">
    <source>
        <dbReference type="ARBA" id="ARBA00012093"/>
    </source>
</evidence>
<evidence type="ECO:0000256" key="2">
    <source>
        <dbReference type="ARBA" id="ARBA00010869"/>
    </source>
</evidence>
<dbReference type="STRING" id="240176.A8NGQ4"/>
<dbReference type="Pfam" id="PF00291">
    <property type="entry name" value="PALP"/>
    <property type="match status" value="1"/>
</dbReference>
<feature type="domain" description="Tryptophan synthase beta chain-like PALP" evidence="7">
    <location>
        <begin position="13"/>
        <end position="339"/>
    </location>
</feature>
<dbReference type="InterPro" id="IPR001926">
    <property type="entry name" value="TrpB-like_PALP"/>
</dbReference>
<organism evidence="8 9">
    <name type="scientific">Coprinopsis cinerea (strain Okayama-7 / 130 / ATCC MYA-4618 / FGSC 9003)</name>
    <name type="common">Inky cap fungus</name>
    <name type="synonym">Hormographiella aspergillata</name>
    <dbReference type="NCBI Taxonomy" id="240176"/>
    <lineage>
        <taxon>Eukaryota</taxon>
        <taxon>Fungi</taxon>
        <taxon>Dikarya</taxon>
        <taxon>Basidiomycota</taxon>
        <taxon>Agaricomycotina</taxon>
        <taxon>Agaricomycetes</taxon>
        <taxon>Agaricomycetidae</taxon>
        <taxon>Agaricales</taxon>
        <taxon>Agaricineae</taxon>
        <taxon>Psathyrellaceae</taxon>
        <taxon>Coprinopsis</taxon>
    </lineage>
</organism>
<dbReference type="GeneID" id="6010068"/>
<sequence>MPHTTAEQSKPLWAETPLIYSSDLSDNVGASVYLKLENLQPSHSFKYRGISHFIQKKWKEYGDKVHFVISSGGNAGLAAACAARRYNLRCTVFIPEGVAPSTLALLKQEKAEVVVGGKVYAEAAKAAAEMAASDPNAVVVQAYNDPILWEGHASMVKEMKEQLPRKPDAIFCSVGGGGLLGGVLVGCKEVGWEDVPIVALETNGCDCFYHSMSMNNGRFNSERKELPKGIDKVYDPVHNVHMAHFRSFDSKASSSLGASQPAEAVLRMALDWKGGVKSISVPDALSMHACAHFANNQKMLVELACSTTLVPAYNRELFDKLVPPQASGEDRVVAFIVCGGFKISVDEVAEYQKMVDEDPRGSGQTWTIHYDDGSLFTFPK</sequence>
<evidence type="ECO:0000313" key="8">
    <source>
        <dbReference type="EMBL" id="EAU88116.2"/>
    </source>
</evidence>
<dbReference type="GO" id="GO:0006565">
    <property type="term" value="P:L-serine catabolic process"/>
    <property type="evidence" value="ECO:0007669"/>
    <property type="project" value="TreeGrafter"/>
</dbReference>
<keyword evidence="9" id="KW-1185">Reference proteome</keyword>
<comment type="similarity">
    <text evidence="2">Belongs to the serine/threonine dehydratase family.</text>
</comment>
<dbReference type="VEuPathDB" id="FungiDB:CC1G_03788"/>
<evidence type="ECO:0000256" key="5">
    <source>
        <dbReference type="ARBA" id="ARBA00023239"/>
    </source>
</evidence>